<dbReference type="SMART" id="SM00421">
    <property type="entry name" value="HTH_LUXR"/>
    <property type="match status" value="1"/>
</dbReference>
<dbReference type="EMBL" id="JBANEI010000043">
    <property type="protein sequence ID" value="MEI2684731.1"/>
    <property type="molecule type" value="Genomic_DNA"/>
</dbReference>
<keyword evidence="4" id="KW-1185">Reference proteome</keyword>
<reference evidence="3 4" key="1">
    <citation type="submission" date="2024-02" db="EMBL/GenBank/DDBJ databases">
        <title>First report Erwinia aphidicola in onion in Chile.</title>
        <authorList>
            <person name="Valenzuela M."/>
            <person name="Pena M."/>
            <person name="Dutta B."/>
        </authorList>
    </citation>
    <scope>NUCLEOTIDE SEQUENCE [LARGE SCALE GENOMIC DNA]</scope>
    <source>
        <strain evidence="3 4">QCJ3A</strain>
    </source>
</reference>
<gene>
    <name evidence="3" type="ORF">V8N49_24290</name>
</gene>
<dbReference type="Gene3D" id="1.10.10.10">
    <property type="entry name" value="Winged helix-like DNA-binding domain superfamily/Winged helix DNA-binding domain"/>
    <property type="match status" value="1"/>
</dbReference>
<dbReference type="InterPro" id="IPR036388">
    <property type="entry name" value="WH-like_DNA-bd_sf"/>
</dbReference>
<dbReference type="Pfam" id="PF00196">
    <property type="entry name" value="GerE"/>
    <property type="match status" value="1"/>
</dbReference>
<evidence type="ECO:0000259" key="2">
    <source>
        <dbReference type="PROSITE" id="PS50043"/>
    </source>
</evidence>
<comment type="caution">
    <text evidence="3">The sequence shown here is derived from an EMBL/GenBank/DDBJ whole genome shotgun (WGS) entry which is preliminary data.</text>
</comment>
<evidence type="ECO:0000313" key="3">
    <source>
        <dbReference type="EMBL" id="MEI2684731.1"/>
    </source>
</evidence>
<name>A0ABU8DMJ1_ERWAP</name>
<dbReference type="PROSITE" id="PS00622">
    <property type="entry name" value="HTH_LUXR_1"/>
    <property type="match status" value="1"/>
</dbReference>
<dbReference type="RefSeq" id="WP_336204651.1">
    <property type="nucleotide sequence ID" value="NZ_JBANEI010000043.1"/>
</dbReference>
<dbReference type="SUPFAM" id="SSF46894">
    <property type="entry name" value="C-terminal effector domain of the bipartite response regulators"/>
    <property type="match status" value="1"/>
</dbReference>
<accession>A0ABU8DMJ1</accession>
<protein>
    <submittedName>
        <fullName evidence="3">Helix-turn-helix transcriptional regulator</fullName>
    </submittedName>
</protein>
<dbReference type="PRINTS" id="PR00038">
    <property type="entry name" value="HTHLUXR"/>
</dbReference>
<feature type="domain" description="HTH luxR-type" evidence="2">
    <location>
        <begin position="125"/>
        <end position="190"/>
    </location>
</feature>
<dbReference type="InterPro" id="IPR016032">
    <property type="entry name" value="Sig_transdc_resp-reg_C-effctor"/>
</dbReference>
<dbReference type="Proteomes" id="UP001306592">
    <property type="component" value="Unassembled WGS sequence"/>
</dbReference>
<dbReference type="InterPro" id="IPR000792">
    <property type="entry name" value="Tscrpt_reg_LuxR_C"/>
</dbReference>
<evidence type="ECO:0000256" key="1">
    <source>
        <dbReference type="ARBA" id="ARBA00023125"/>
    </source>
</evidence>
<keyword evidence="1" id="KW-0238">DNA-binding</keyword>
<dbReference type="PROSITE" id="PS50043">
    <property type="entry name" value="HTH_LUXR_2"/>
    <property type="match status" value="1"/>
</dbReference>
<proteinExistence type="predicted"/>
<sequence length="202" mass="23102">MLNIAIMDADFYNLSGLSFLITEQISEEGLGNVCFVIPSLECSEKISNVIFRDNTVTINLFKKKAALQRIKTADEHSEKITIHIPFLTKYHTLYDISMKIRKILAIACADYNVLVNKEESFWNFGLKKYRQLSDAENDVMVLMGKGFNSNDISRMLSRSPKTINTHYRNASRKIGVANRAEFYRYASFIAECGCNERNTLCL</sequence>
<evidence type="ECO:0000313" key="4">
    <source>
        <dbReference type="Proteomes" id="UP001306592"/>
    </source>
</evidence>
<dbReference type="CDD" id="cd06170">
    <property type="entry name" value="LuxR_C_like"/>
    <property type="match status" value="1"/>
</dbReference>
<organism evidence="3 4">
    <name type="scientific">Erwinia aphidicola</name>
    <dbReference type="NCBI Taxonomy" id="68334"/>
    <lineage>
        <taxon>Bacteria</taxon>
        <taxon>Pseudomonadati</taxon>
        <taxon>Pseudomonadota</taxon>
        <taxon>Gammaproteobacteria</taxon>
        <taxon>Enterobacterales</taxon>
        <taxon>Erwiniaceae</taxon>
        <taxon>Erwinia</taxon>
    </lineage>
</organism>